<evidence type="ECO:0000259" key="11">
    <source>
        <dbReference type="PROSITE" id="PS50109"/>
    </source>
</evidence>
<dbReference type="Pfam" id="PF13185">
    <property type="entry name" value="GAF_2"/>
    <property type="match status" value="1"/>
</dbReference>
<keyword evidence="8" id="KW-0902">Two-component regulatory system</keyword>
<dbReference type="InterPro" id="IPR000700">
    <property type="entry name" value="PAS-assoc_C"/>
</dbReference>
<dbReference type="EC" id="2.7.13.3" evidence="2"/>
<dbReference type="SMART" id="SM00388">
    <property type="entry name" value="HisKA"/>
    <property type="match status" value="1"/>
</dbReference>
<dbReference type="Pfam" id="PF00989">
    <property type="entry name" value="PAS"/>
    <property type="match status" value="1"/>
</dbReference>
<dbReference type="SUPFAM" id="SSF52172">
    <property type="entry name" value="CheY-like"/>
    <property type="match status" value="1"/>
</dbReference>
<organism evidence="15 16">
    <name type="scientific">Syntrophus gentianae</name>
    <dbReference type="NCBI Taxonomy" id="43775"/>
    <lineage>
        <taxon>Bacteria</taxon>
        <taxon>Pseudomonadati</taxon>
        <taxon>Thermodesulfobacteriota</taxon>
        <taxon>Syntrophia</taxon>
        <taxon>Syntrophales</taxon>
        <taxon>Syntrophaceae</taxon>
        <taxon>Syntrophus</taxon>
    </lineage>
</organism>
<dbReference type="OrthoDB" id="9813024at2"/>
<dbReference type="CDD" id="cd00130">
    <property type="entry name" value="PAS"/>
    <property type="match status" value="3"/>
</dbReference>
<evidence type="ECO:0000259" key="14">
    <source>
        <dbReference type="PROSITE" id="PS50113"/>
    </source>
</evidence>
<dbReference type="InterPro" id="IPR003018">
    <property type="entry name" value="GAF"/>
</dbReference>
<dbReference type="Pfam" id="PF00072">
    <property type="entry name" value="Response_reg"/>
    <property type="match status" value="1"/>
</dbReference>
<keyword evidence="3 9" id="KW-0597">Phosphoprotein</keyword>
<feature type="domain" description="PAS" evidence="13">
    <location>
        <begin position="42"/>
        <end position="112"/>
    </location>
</feature>
<dbReference type="Gene3D" id="1.10.287.130">
    <property type="match status" value="1"/>
</dbReference>
<dbReference type="Gene3D" id="3.30.450.20">
    <property type="entry name" value="PAS domain"/>
    <property type="match status" value="3"/>
</dbReference>
<dbReference type="Gene3D" id="3.30.450.40">
    <property type="match status" value="1"/>
</dbReference>
<dbReference type="InterPro" id="IPR013767">
    <property type="entry name" value="PAS_fold"/>
</dbReference>
<evidence type="ECO:0000256" key="10">
    <source>
        <dbReference type="SAM" id="Coils"/>
    </source>
</evidence>
<dbReference type="SUPFAM" id="SSF55781">
    <property type="entry name" value="GAF domain-like"/>
    <property type="match status" value="1"/>
</dbReference>
<keyword evidence="16" id="KW-1185">Reference proteome</keyword>
<dbReference type="RefSeq" id="WP_093882677.1">
    <property type="nucleotide sequence ID" value="NZ_FOBS01000005.1"/>
</dbReference>
<dbReference type="InterPro" id="IPR000014">
    <property type="entry name" value="PAS"/>
</dbReference>
<feature type="modified residue" description="4-aspartylphosphate" evidence="9">
    <location>
        <position position="902"/>
    </location>
</feature>
<evidence type="ECO:0000259" key="12">
    <source>
        <dbReference type="PROSITE" id="PS50110"/>
    </source>
</evidence>
<dbReference type="Pfam" id="PF00512">
    <property type="entry name" value="HisKA"/>
    <property type="match status" value="1"/>
</dbReference>
<feature type="domain" description="PAC" evidence="14">
    <location>
        <begin position="548"/>
        <end position="598"/>
    </location>
</feature>
<evidence type="ECO:0000256" key="1">
    <source>
        <dbReference type="ARBA" id="ARBA00000085"/>
    </source>
</evidence>
<dbReference type="CDD" id="cd00082">
    <property type="entry name" value="HisKA"/>
    <property type="match status" value="1"/>
</dbReference>
<dbReference type="InterPro" id="IPR035965">
    <property type="entry name" value="PAS-like_dom_sf"/>
</dbReference>
<dbReference type="GO" id="GO:0000155">
    <property type="term" value="F:phosphorelay sensor kinase activity"/>
    <property type="evidence" value="ECO:0007669"/>
    <property type="project" value="InterPro"/>
</dbReference>
<comment type="catalytic activity">
    <reaction evidence="1">
        <text>ATP + protein L-histidine = ADP + protein N-phospho-L-histidine.</text>
        <dbReference type="EC" id="2.7.13.3"/>
    </reaction>
</comment>
<evidence type="ECO:0000256" key="4">
    <source>
        <dbReference type="ARBA" id="ARBA00022679"/>
    </source>
</evidence>
<dbReference type="PROSITE" id="PS50110">
    <property type="entry name" value="RESPONSE_REGULATORY"/>
    <property type="match status" value="1"/>
</dbReference>
<dbReference type="EMBL" id="FOBS01000005">
    <property type="protein sequence ID" value="SEM16040.1"/>
    <property type="molecule type" value="Genomic_DNA"/>
</dbReference>
<dbReference type="Gene3D" id="3.40.50.2300">
    <property type="match status" value="1"/>
</dbReference>
<keyword evidence="4" id="KW-0808">Transferase</keyword>
<dbReference type="SMART" id="SM00065">
    <property type="entry name" value="GAF"/>
    <property type="match status" value="1"/>
</dbReference>
<dbReference type="SUPFAM" id="SSF47384">
    <property type="entry name" value="Homodimeric domain of signal transducing histidine kinase"/>
    <property type="match status" value="1"/>
</dbReference>
<evidence type="ECO:0000256" key="6">
    <source>
        <dbReference type="ARBA" id="ARBA00022777"/>
    </source>
</evidence>
<sequence>MSNSLRTNQELLQENSALKQKIRELEQSAALQKQVEEELRYSWQQLRLLIDAGPDFFFLKDLQFRYQLVNSANARFFGCDETAILGLTDFELMPEEAALACRESDEQAIRDRALVITIEPVGDRFYETHKFPLLVDGEVVGVAGIVRDITGHRQAEEALRKSEELQATILNHVGAHIFLKDKQHRYTYVNNNVCELFGMKVDEIIGKDDTNFFSAASIEEIRKSDRRVIEYGETITREEIDLTSADKVPHSYWVVKMPLKDSNGTIYGLCGISTDITELKRAGEAMKLNAERTEILLQLNQMSMASLQEIMDFALEKAVQMTRSTIGYLAFTNEDESVLTIHSWSRTAMRECAISQKPVHFPMVSTGLWGEAVRQRKPIITNDYSLPDPCKKGYPEGHVPIFRHMNIPVFSESHIVLVAGVGNKADDYNETDVQQLTLLMEGIWRIIERKKAEEELKSSQSRLASIIEFLPDATFAIDLEGKVISWNRALEELTGYAGKEMLGRGNYEYAIPFYGERRPLFVDLLLSWDDEIARKYSFIKKEGDTVYAEGEVPFVRRPSRMMWGKASLLRNERGEVIGAIETMRDVTDRKFLESQLFQAQKMEAIGTLAGGVAHDFNNILMGIEGYVSLMLQEIDPYHPHHERLKYIEEQVHSASDLTRQLLGFARVGRYEIQPTDLNQLIRKSSSMFSRTKKELTITRKYEKNLWTVEVDRGQIEQVLLNLYVNAWHAMPAGGKISLETKNLTLEESFTTLHAVPPGKYVMVRVSDTGTGMNEETRERIFDPFFTTKKMGRGTGLGLAIVYGIIRGHGGFISVESEPGRGTAFTIYLPASEKEVLQEKTTEAETLRGTETILIVDDEPTILAVSKAMLEFLGYTVHEATSGPEAIALYREKKGDIDLVILDMIMPELSGGETFDRIRGLNPSAKVMLSSGYSLDGQAQQIMNRGCRGFIQKPFNIDSLSRKVREVLGK</sequence>
<feature type="domain" description="Histidine kinase" evidence="11">
    <location>
        <begin position="611"/>
        <end position="832"/>
    </location>
</feature>
<dbReference type="InterPro" id="IPR013656">
    <property type="entry name" value="PAS_4"/>
</dbReference>
<dbReference type="InterPro" id="IPR036890">
    <property type="entry name" value="HATPase_C_sf"/>
</dbReference>
<dbReference type="PROSITE" id="PS50113">
    <property type="entry name" value="PAC"/>
    <property type="match status" value="2"/>
</dbReference>
<keyword evidence="6" id="KW-0418">Kinase</keyword>
<evidence type="ECO:0000313" key="15">
    <source>
        <dbReference type="EMBL" id="SEM16040.1"/>
    </source>
</evidence>
<evidence type="ECO:0000256" key="2">
    <source>
        <dbReference type="ARBA" id="ARBA00012438"/>
    </source>
</evidence>
<evidence type="ECO:0000256" key="5">
    <source>
        <dbReference type="ARBA" id="ARBA00022741"/>
    </source>
</evidence>
<dbReference type="Pfam" id="PF02518">
    <property type="entry name" value="HATPase_c"/>
    <property type="match status" value="1"/>
</dbReference>
<dbReference type="InterPro" id="IPR011006">
    <property type="entry name" value="CheY-like_superfamily"/>
</dbReference>
<evidence type="ECO:0000256" key="8">
    <source>
        <dbReference type="ARBA" id="ARBA00023012"/>
    </source>
</evidence>
<dbReference type="InterPro" id="IPR005467">
    <property type="entry name" value="His_kinase_dom"/>
</dbReference>
<dbReference type="InterPro" id="IPR004358">
    <property type="entry name" value="Sig_transdc_His_kin-like_C"/>
</dbReference>
<dbReference type="PANTHER" id="PTHR43065:SF46">
    <property type="entry name" value="C4-DICARBOXYLATE TRANSPORT SENSOR PROTEIN DCTB"/>
    <property type="match status" value="1"/>
</dbReference>
<dbReference type="AlphaFoldDB" id="A0A1H7W3G7"/>
<evidence type="ECO:0000256" key="7">
    <source>
        <dbReference type="ARBA" id="ARBA00022840"/>
    </source>
</evidence>
<proteinExistence type="predicted"/>
<dbReference type="PROSITE" id="PS50109">
    <property type="entry name" value="HIS_KIN"/>
    <property type="match status" value="1"/>
</dbReference>
<dbReference type="InterPro" id="IPR003594">
    <property type="entry name" value="HATPase_dom"/>
</dbReference>
<dbReference type="SMART" id="SM00387">
    <property type="entry name" value="HATPase_c"/>
    <property type="match status" value="1"/>
</dbReference>
<dbReference type="GO" id="GO:0005524">
    <property type="term" value="F:ATP binding"/>
    <property type="evidence" value="ECO:0007669"/>
    <property type="project" value="UniProtKB-KW"/>
</dbReference>
<dbReference type="PRINTS" id="PR00344">
    <property type="entry name" value="BCTRLSENSOR"/>
</dbReference>
<keyword evidence="10" id="KW-0175">Coiled coil</keyword>
<evidence type="ECO:0000313" key="16">
    <source>
        <dbReference type="Proteomes" id="UP000198744"/>
    </source>
</evidence>
<reference evidence="15 16" key="1">
    <citation type="submission" date="2016-10" db="EMBL/GenBank/DDBJ databases">
        <authorList>
            <person name="de Groot N.N."/>
        </authorList>
    </citation>
    <scope>NUCLEOTIDE SEQUENCE [LARGE SCALE GENOMIC DNA]</scope>
    <source>
        <strain evidence="15 16">DSM 8423</strain>
    </source>
</reference>
<dbReference type="Proteomes" id="UP000198744">
    <property type="component" value="Unassembled WGS sequence"/>
</dbReference>
<feature type="domain" description="PAC" evidence="14">
    <location>
        <begin position="236"/>
        <end position="288"/>
    </location>
</feature>
<dbReference type="NCBIfam" id="TIGR00229">
    <property type="entry name" value="sensory_box"/>
    <property type="match status" value="3"/>
</dbReference>
<dbReference type="SUPFAM" id="SSF55785">
    <property type="entry name" value="PYP-like sensor domain (PAS domain)"/>
    <property type="match status" value="3"/>
</dbReference>
<dbReference type="PROSITE" id="PS50112">
    <property type="entry name" value="PAS"/>
    <property type="match status" value="3"/>
</dbReference>
<name>A0A1H7W3G7_9BACT</name>
<dbReference type="GO" id="GO:0006355">
    <property type="term" value="P:regulation of DNA-templated transcription"/>
    <property type="evidence" value="ECO:0007669"/>
    <property type="project" value="InterPro"/>
</dbReference>
<feature type="domain" description="Response regulatory" evidence="12">
    <location>
        <begin position="851"/>
        <end position="967"/>
    </location>
</feature>
<dbReference type="InterPro" id="IPR029016">
    <property type="entry name" value="GAF-like_dom_sf"/>
</dbReference>
<dbReference type="SMART" id="SM00091">
    <property type="entry name" value="PAS"/>
    <property type="match status" value="3"/>
</dbReference>
<accession>A0A1H7W3G7</accession>
<dbReference type="Pfam" id="PF08448">
    <property type="entry name" value="PAS_4"/>
    <property type="match status" value="2"/>
</dbReference>
<evidence type="ECO:0000259" key="13">
    <source>
        <dbReference type="PROSITE" id="PS50112"/>
    </source>
</evidence>
<dbReference type="PANTHER" id="PTHR43065">
    <property type="entry name" value="SENSOR HISTIDINE KINASE"/>
    <property type="match status" value="1"/>
</dbReference>
<dbReference type="CDD" id="cd00156">
    <property type="entry name" value="REC"/>
    <property type="match status" value="1"/>
</dbReference>
<dbReference type="InterPro" id="IPR003661">
    <property type="entry name" value="HisK_dim/P_dom"/>
</dbReference>
<dbReference type="InterPro" id="IPR036097">
    <property type="entry name" value="HisK_dim/P_sf"/>
</dbReference>
<gene>
    <name evidence="15" type="ORF">SAMN04489760_105151</name>
</gene>
<evidence type="ECO:0000256" key="3">
    <source>
        <dbReference type="ARBA" id="ARBA00022553"/>
    </source>
</evidence>
<evidence type="ECO:0000256" key="9">
    <source>
        <dbReference type="PROSITE-ProRule" id="PRU00169"/>
    </source>
</evidence>
<keyword evidence="5" id="KW-0547">Nucleotide-binding</keyword>
<feature type="domain" description="PAS" evidence="13">
    <location>
        <begin position="459"/>
        <end position="504"/>
    </location>
</feature>
<dbReference type="InterPro" id="IPR001789">
    <property type="entry name" value="Sig_transdc_resp-reg_receiver"/>
</dbReference>
<dbReference type="SMART" id="SM00448">
    <property type="entry name" value="REC"/>
    <property type="match status" value="1"/>
</dbReference>
<dbReference type="STRING" id="43775.SAMN04489760_105151"/>
<protein>
    <recommendedName>
        <fullName evidence="2">histidine kinase</fullName>
        <ecNumber evidence="2">2.7.13.3</ecNumber>
    </recommendedName>
</protein>
<dbReference type="Gene3D" id="3.30.565.10">
    <property type="entry name" value="Histidine kinase-like ATPase, C-terminal domain"/>
    <property type="match status" value="1"/>
</dbReference>
<feature type="domain" description="PAS" evidence="13">
    <location>
        <begin position="162"/>
        <end position="232"/>
    </location>
</feature>
<dbReference type="SUPFAM" id="SSF55874">
    <property type="entry name" value="ATPase domain of HSP90 chaperone/DNA topoisomerase II/histidine kinase"/>
    <property type="match status" value="1"/>
</dbReference>
<feature type="coiled-coil region" evidence="10">
    <location>
        <begin position="1"/>
        <end position="38"/>
    </location>
</feature>
<keyword evidence="7" id="KW-0067">ATP-binding</keyword>